<organism evidence="1 2">
    <name type="scientific">Marispirochaeta aestuarii</name>
    <dbReference type="NCBI Taxonomy" id="1963862"/>
    <lineage>
        <taxon>Bacteria</taxon>
        <taxon>Pseudomonadati</taxon>
        <taxon>Spirochaetota</taxon>
        <taxon>Spirochaetia</taxon>
        <taxon>Spirochaetales</taxon>
        <taxon>Spirochaetaceae</taxon>
        <taxon>Marispirochaeta</taxon>
    </lineage>
</organism>
<evidence type="ECO:0000313" key="1">
    <source>
        <dbReference type="EMBL" id="ORC37290.1"/>
    </source>
</evidence>
<accession>A0A1Y1S1C0</accession>
<dbReference type="AlphaFoldDB" id="A0A1Y1S1C0"/>
<gene>
    <name evidence="1" type="ORF">B4O97_03615</name>
</gene>
<sequence length="80" mass="8769">MSKKAKAEPDLSGALKETFRLTVGGEWVKAHLIRRIAKLHGIPYGTLLDEAVLSISDSNQYVCDPAFRDEDDPLTAPDEG</sequence>
<dbReference type="EMBL" id="MWQY01000003">
    <property type="protein sequence ID" value="ORC37290.1"/>
    <property type="molecule type" value="Genomic_DNA"/>
</dbReference>
<comment type="caution">
    <text evidence="1">The sequence shown here is derived from an EMBL/GenBank/DDBJ whole genome shotgun (WGS) entry which is preliminary data.</text>
</comment>
<protein>
    <submittedName>
        <fullName evidence="1">Uncharacterized protein</fullName>
    </submittedName>
</protein>
<dbReference type="STRING" id="1963862.B4O97_03615"/>
<name>A0A1Y1S1C0_9SPIO</name>
<keyword evidence="2" id="KW-1185">Reference proteome</keyword>
<proteinExistence type="predicted"/>
<evidence type="ECO:0000313" key="2">
    <source>
        <dbReference type="Proteomes" id="UP000192343"/>
    </source>
</evidence>
<dbReference type="Proteomes" id="UP000192343">
    <property type="component" value="Unassembled WGS sequence"/>
</dbReference>
<reference evidence="1 2" key="1">
    <citation type="submission" date="2017-03" db="EMBL/GenBank/DDBJ databases">
        <title>Draft Genome sequence of Marispirochaeta sp. strain JC444.</title>
        <authorList>
            <person name="Shivani Y."/>
            <person name="Subhash Y."/>
            <person name="Sasikala C."/>
            <person name="Ramana C."/>
        </authorList>
    </citation>
    <scope>NUCLEOTIDE SEQUENCE [LARGE SCALE GENOMIC DNA]</scope>
    <source>
        <strain evidence="1 2">JC444</strain>
    </source>
</reference>